<evidence type="ECO:0000256" key="7">
    <source>
        <dbReference type="ARBA" id="ARBA00023237"/>
    </source>
</evidence>
<dbReference type="PROSITE" id="PS52016">
    <property type="entry name" value="TONB_DEPENDENT_REC_3"/>
    <property type="match status" value="1"/>
</dbReference>
<dbReference type="RefSeq" id="WP_094448431.1">
    <property type="nucleotide sequence ID" value="NZ_CP091802.1"/>
</dbReference>
<organism evidence="13 14">
    <name type="scientific">Segatella bryantii</name>
    <name type="common">Prevotella bryantii</name>
    <dbReference type="NCBI Taxonomy" id="77095"/>
    <lineage>
        <taxon>Bacteria</taxon>
        <taxon>Pseudomonadati</taxon>
        <taxon>Bacteroidota</taxon>
        <taxon>Bacteroidia</taxon>
        <taxon>Bacteroidales</taxon>
        <taxon>Prevotellaceae</taxon>
        <taxon>Segatella</taxon>
    </lineage>
</organism>
<dbReference type="NCBIfam" id="TIGR04057">
    <property type="entry name" value="SusC_RagA_signa"/>
    <property type="match status" value="1"/>
</dbReference>
<dbReference type="Pfam" id="PF00593">
    <property type="entry name" value="TonB_dep_Rec_b-barrel"/>
    <property type="match status" value="1"/>
</dbReference>
<evidence type="ECO:0000256" key="8">
    <source>
        <dbReference type="PROSITE-ProRule" id="PRU01360"/>
    </source>
</evidence>
<dbReference type="InterPro" id="IPR023997">
    <property type="entry name" value="TonB-dep_OMP_SusC/RagA_CS"/>
</dbReference>
<evidence type="ECO:0000256" key="10">
    <source>
        <dbReference type="SAM" id="SignalP"/>
    </source>
</evidence>
<keyword evidence="10" id="KW-0732">Signal</keyword>
<dbReference type="Gene3D" id="2.40.170.20">
    <property type="entry name" value="TonB-dependent receptor, beta-barrel domain"/>
    <property type="match status" value="1"/>
</dbReference>
<dbReference type="NCBIfam" id="TIGR04056">
    <property type="entry name" value="OMP_RagA_SusC"/>
    <property type="match status" value="1"/>
</dbReference>
<dbReference type="SUPFAM" id="SSF56935">
    <property type="entry name" value="Porins"/>
    <property type="match status" value="1"/>
</dbReference>
<keyword evidence="14" id="KW-1185">Reference proteome</keyword>
<dbReference type="Gene3D" id="2.60.40.1120">
    <property type="entry name" value="Carboxypeptidase-like, regulatory domain"/>
    <property type="match status" value="1"/>
</dbReference>
<evidence type="ECO:0000313" key="14">
    <source>
        <dbReference type="Proteomes" id="UP000216189"/>
    </source>
</evidence>
<evidence type="ECO:0000256" key="2">
    <source>
        <dbReference type="ARBA" id="ARBA00022448"/>
    </source>
</evidence>
<keyword evidence="7 8" id="KW-0998">Cell outer membrane</keyword>
<protein>
    <submittedName>
        <fullName evidence="13">SusC/RagA family TonB-linked outer membrane protein</fullName>
    </submittedName>
</protein>
<dbReference type="InterPro" id="IPR012910">
    <property type="entry name" value="Plug_dom"/>
</dbReference>
<proteinExistence type="inferred from homology"/>
<comment type="subcellular location">
    <subcellularLocation>
        <location evidence="1 8">Cell outer membrane</location>
        <topology evidence="1 8">Multi-pass membrane protein</topology>
    </subcellularLocation>
</comment>
<dbReference type="SUPFAM" id="SSF49464">
    <property type="entry name" value="Carboxypeptidase regulatory domain-like"/>
    <property type="match status" value="1"/>
</dbReference>
<dbReference type="Pfam" id="PF13715">
    <property type="entry name" value="CarbopepD_reg_2"/>
    <property type="match status" value="1"/>
</dbReference>
<keyword evidence="5 9" id="KW-0798">TonB box</keyword>
<keyword evidence="4 8" id="KW-0812">Transmembrane</keyword>
<gene>
    <name evidence="13" type="ORF">CIK91_06785</name>
</gene>
<evidence type="ECO:0000313" key="13">
    <source>
        <dbReference type="EMBL" id="OYP55219.1"/>
    </source>
</evidence>
<evidence type="ECO:0000256" key="6">
    <source>
        <dbReference type="ARBA" id="ARBA00023136"/>
    </source>
</evidence>
<dbReference type="Pfam" id="PF07715">
    <property type="entry name" value="Plug"/>
    <property type="match status" value="1"/>
</dbReference>
<dbReference type="InterPro" id="IPR036942">
    <property type="entry name" value="Beta-barrel_TonB_sf"/>
</dbReference>
<dbReference type="Proteomes" id="UP000216189">
    <property type="component" value="Unassembled WGS sequence"/>
</dbReference>
<dbReference type="Gene3D" id="2.170.130.10">
    <property type="entry name" value="TonB-dependent receptor, plug domain"/>
    <property type="match status" value="1"/>
</dbReference>
<dbReference type="InterPro" id="IPR008969">
    <property type="entry name" value="CarboxyPept-like_regulatory"/>
</dbReference>
<feature type="chain" id="PRO_5045736582" evidence="10">
    <location>
        <begin position="28"/>
        <end position="1103"/>
    </location>
</feature>
<keyword evidence="3 8" id="KW-1134">Transmembrane beta strand</keyword>
<dbReference type="EMBL" id="NPJF01000030">
    <property type="protein sequence ID" value="OYP55219.1"/>
    <property type="molecule type" value="Genomic_DNA"/>
</dbReference>
<comment type="similarity">
    <text evidence="8 9">Belongs to the TonB-dependent receptor family.</text>
</comment>
<keyword evidence="2 8" id="KW-0813">Transport</keyword>
<name>A0ABX4EH05_SEGBR</name>
<evidence type="ECO:0000256" key="3">
    <source>
        <dbReference type="ARBA" id="ARBA00022452"/>
    </source>
</evidence>
<evidence type="ECO:0000256" key="4">
    <source>
        <dbReference type="ARBA" id="ARBA00022692"/>
    </source>
</evidence>
<reference evidence="13 14" key="1">
    <citation type="submission" date="2017-08" db="EMBL/GenBank/DDBJ databases">
        <title>Comparative genomics of non-oral Prevotella species.</title>
        <authorList>
            <person name="Accetto T."/>
            <person name="Nograsek B."/>
            <person name="Avgustin G."/>
        </authorList>
    </citation>
    <scope>NUCLEOTIDE SEQUENCE [LARGE SCALE GENOMIC DNA]</scope>
    <source>
        <strain evidence="13 14">TC1-1</strain>
    </source>
</reference>
<feature type="domain" description="TonB-dependent receptor-like beta-barrel" evidence="11">
    <location>
        <begin position="503"/>
        <end position="1074"/>
    </location>
</feature>
<evidence type="ECO:0000259" key="12">
    <source>
        <dbReference type="Pfam" id="PF07715"/>
    </source>
</evidence>
<accession>A0ABX4EH05</accession>
<dbReference type="InterPro" id="IPR037066">
    <property type="entry name" value="Plug_dom_sf"/>
</dbReference>
<evidence type="ECO:0000256" key="5">
    <source>
        <dbReference type="ARBA" id="ARBA00023077"/>
    </source>
</evidence>
<dbReference type="InterPro" id="IPR039426">
    <property type="entry name" value="TonB-dep_rcpt-like"/>
</dbReference>
<evidence type="ECO:0000256" key="1">
    <source>
        <dbReference type="ARBA" id="ARBA00004571"/>
    </source>
</evidence>
<dbReference type="InterPro" id="IPR000531">
    <property type="entry name" value="Beta-barrel_TonB"/>
</dbReference>
<feature type="signal peptide" evidence="10">
    <location>
        <begin position="1"/>
        <end position="27"/>
    </location>
</feature>
<keyword evidence="6 8" id="KW-0472">Membrane</keyword>
<evidence type="ECO:0000256" key="9">
    <source>
        <dbReference type="RuleBase" id="RU003357"/>
    </source>
</evidence>
<dbReference type="InterPro" id="IPR023996">
    <property type="entry name" value="TonB-dep_OMP_SusC/RagA"/>
</dbReference>
<feature type="domain" description="TonB-dependent receptor plug" evidence="12">
    <location>
        <begin position="140"/>
        <end position="248"/>
    </location>
</feature>
<sequence length="1103" mass="124394">MRDFWLNRPGALLTTCLLVLPSVSSIAGYAAEHHASLPTVAQQKEDLKHVTGTVTDENGEPLIGAAVNVPGSPYGTIADADGHYEFYVPKECKEVQVSYVGMKTAIIPLRSHENDNHFVLTEDKSMLNEVVVTGYQTLSKERTTGAFAKVTSTDLQDKRFSDLSSLLQGEIAGYNTQNNQIRGISTMNGVATPLYVVDGFPIENTNYSSTGSITESIPSLNIDDIESVTVLKDASAASIYGARAANGVIVITTKNARKNKKVDVNFSMNLVWNPYSYDYDRLTNSSDIVNLEKLWASDNPNLKGDGASAYAQNLLTNNVYQSQGIRNILKYYAGQISESEMNSALARLSGLGYRYYKDVEKYAKRDAFYQQYHLSVGKATDSNNFRASLAYRTNKQHNKYDKDNSWTLDIKDRLTITPWLHFTVGNYAFIESTQRQTFDPLSASYTYEPYDGLKNEDGTNTVYTQEDRLTSSRLAILNKYGLYSMDITPLDEIGRNLDRTKTFTDRVYGKLDVDLTSWLKYNVMFQYEYSMNREKLLYDKESYYVRNLVNQYATDNGNGVATYNIPYGNIYYRANQNRQSYIFRHQLNFDKTFGGKHNVVALAGHEVRRSIIDYDNSTLYNYDDDMLSYSLIDQTALSSIAGLMGGYGLQEGNFAYMRNLDNRYISFYANAAYTYDDKYVASASVRWDRSNLWGTNSEYQNKPIWSMGLAWNVDKEDWFHVSWVDRLKLRFSHGIAGNIAKDAAPYMTAGYYNNNNVGGQYGSINSRPNPDLRWEKTTTTDIGIDFDLLKGRLYGSIEYYNKKGSDLLANTMGVPTEGWGYSTYKINNGEMRNRGFEMTLGGDIVRTKDFRLDGSLTYSYNQNKVTYVNVTAPVYYLQLDYPEAYPVIGNSYNGLYGYHFAGLSEEGLPQIYDAEGKAVTYSPGDLESIHYLGSNTPTSLASIKLGAHYKGFSLSVLATYMGGYKARNTDLPMFSNNYNSATGSYIASIAPVNSDIMNAWTPQNTNTDVPRVVYGESPLFNYDSRSIYYYSDANVYDMSHWELSNISLSYTLPRQWVHLAHLSNVRLQLDVENVATIAKSKTAHYMLAGNQAPNYVFGLYLDL</sequence>
<evidence type="ECO:0000259" key="11">
    <source>
        <dbReference type="Pfam" id="PF00593"/>
    </source>
</evidence>
<comment type="caution">
    <text evidence="13">The sequence shown here is derived from an EMBL/GenBank/DDBJ whole genome shotgun (WGS) entry which is preliminary data.</text>
</comment>